<protein>
    <submittedName>
        <fullName evidence="1">Uncharacterized protein</fullName>
    </submittedName>
</protein>
<evidence type="ECO:0000313" key="2">
    <source>
        <dbReference type="Proteomes" id="UP001172457"/>
    </source>
</evidence>
<proteinExistence type="predicted"/>
<comment type="caution">
    <text evidence="1">The sequence shown here is derived from an EMBL/GenBank/DDBJ whole genome shotgun (WGS) entry which is preliminary data.</text>
</comment>
<dbReference type="Proteomes" id="UP001172457">
    <property type="component" value="Chromosome 7"/>
</dbReference>
<gene>
    <name evidence="1" type="ORF">OSB04_027958</name>
</gene>
<name>A0AA38SYB8_9ASTR</name>
<evidence type="ECO:0000313" key="1">
    <source>
        <dbReference type="EMBL" id="KAJ9541452.1"/>
    </source>
</evidence>
<dbReference type="EMBL" id="JARYMX010000007">
    <property type="protein sequence ID" value="KAJ9541452.1"/>
    <property type="molecule type" value="Genomic_DNA"/>
</dbReference>
<keyword evidence="2" id="KW-1185">Reference proteome</keyword>
<sequence length="101" mass="11538">MVMDNCRGGRGGGKYSIVVVEVVEKIVIVEEKVEVADSGYRWWRPPRLVVDPHACFFNKLFIRLLAPESVFPAGRREGEPADSICVCFFYNQLISEEEEEE</sequence>
<dbReference type="AlphaFoldDB" id="A0AA38SYB8"/>
<organism evidence="1 2">
    <name type="scientific">Centaurea solstitialis</name>
    <name type="common">yellow star-thistle</name>
    <dbReference type="NCBI Taxonomy" id="347529"/>
    <lineage>
        <taxon>Eukaryota</taxon>
        <taxon>Viridiplantae</taxon>
        <taxon>Streptophyta</taxon>
        <taxon>Embryophyta</taxon>
        <taxon>Tracheophyta</taxon>
        <taxon>Spermatophyta</taxon>
        <taxon>Magnoliopsida</taxon>
        <taxon>eudicotyledons</taxon>
        <taxon>Gunneridae</taxon>
        <taxon>Pentapetalae</taxon>
        <taxon>asterids</taxon>
        <taxon>campanulids</taxon>
        <taxon>Asterales</taxon>
        <taxon>Asteraceae</taxon>
        <taxon>Carduoideae</taxon>
        <taxon>Cardueae</taxon>
        <taxon>Centaureinae</taxon>
        <taxon>Centaurea</taxon>
    </lineage>
</organism>
<reference evidence="1" key="1">
    <citation type="submission" date="2023-03" db="EMBL/GenBank/DDBJ databases">
        <title>Chromosome-scale reference genome and RAD-based genetic map of yellow starthistle (Centaurea solstitialis) reveal putative structural variation and QTLs associated with invader traits.</title>
        <authorList>
            <person name="Reatini B."/>
            <person name="Cang F.A."/>
            <person name="Jiang Q."/>
            <person name="Mckibben M.T.W."/>
            <person name="Barker M.S."/>
            <person name="Rieseberg L.H."/>
            <person name="Dlugosch K.M."/>
        </authorList>
    </citation>
    <scope>NUCLEOTIDE SEQUENCE</scope>
    <source>
        <strain evidence="1">CAN-66</strain>
        <tissue evidence="1">Leaf</tissue>
    </source>
</reference>
<accession>A0AA38SYB8</accession>